<name>A0A1H6E7T9_9ACTN</name>
<evidence type="ECO:0000313" key="2">
    <source>
        <dbReference type="Proteomes" id="UP000236723"/>
    </source>
</evidence>
<protein>
    <recommendedName>
        <fullName evidence="3">Plasmid replication initiator protein</fullName>
    </recommendedName>
</protein>
<sequence>MRPSATSVASGTSPVPVMSPVVADMIARVADPHAWQKWARQVEHAGHCVRPVRIYGRAFAVDTATGEIRATYSSAEEPDGSLLVACKDRRAAVCLACSRIYRADTWHLVAAGLRGRRPTDEALREQDGTAVPASVADHPAVFATFTAPSFGPVHRITPEGRRCRLRRARPTCPHGTRLWCPDAHGPDDPHVGTPLCYECYDYPGHVLWHAVMPELWRRTVIYLYQELARLASRRTGRPMGVRTVRRRLRVSYVKVTEWQRRAAIHLHAVIRLDGINADDPAAIVPPPSWADVGLLEEAIRDAAARMSLPLPAVDHHRRTAVWGKQLDITTVNAPERAAAYVAKYATKTAGDILPHLPVTRFEASDLARLRRRGLSPHVSLLASTCFLLDQRPECADLRLARHAHTLGFAGHFATKSRRYSTTLTALRIARRNWRTRTGGGAAADPWSHRNDTTVMVGDWRMVGLGYLRPGDVELAATLAREHREAREHARETAGHQEDGGR</sequence>
<evidence type="ECO:0000313" key="1">
    <source>
        <dbReference type="EMBL" id="SEG93321.1"/>
    </source>
</evidence>
<reference evidence="2" key="1">
    <citation type="submission" date="2016-10" db="EMBL/GenBank/DDBJ databases">
        <authorList>
            <person name="Varghese N."/>
            <person name="Submissions S."/>
        </authorList>
    </citation>
    <scope>NUCLEOTIDE SEQUENCE [LARGE SCALE GENOMIC DNA]</scope>
    <source>
        <strain evidence="2">DSM 43163</strain>
    </source>
</reference>
<keyword evidence="2" id="KW-1185">Reference proteome</keyword>
<gene>
    <name evidence="1" type="ORF">SAMN04489712_13819</name>
</gene>
<dbReference type="AlphaFoldDB" id="A0A1H6E7T9"/>
<dbReference type="EMBL" id="FNVO01000038">
    <property type="protein sequence ID" value="SEG93321.1"/>
    <property type="molecule type" value="Genomic_DNA"/>
</dbReference>
<accession>A0A1H6E7T9</accession>
<dbReference type="InterPro" id="IPR046828">
    <property type="entry name" value="RepSA"/>
</dbReference>
<evidence type="ECO:0008006" key="3">
    <source>
        <dbReference type="Google" id="ProtNLM"/>
    </source>
</evidence>
<dbReference type="Proteomes" id="UP000236723">
    <property type="component" value="Unassembled WGS sequence"/>
</dbReference>
<dbReference type="Pfam" id="PF20199">
    <property type="entry name" value="RepSA"/>
    <property type="match status" value="1"/>
</dbReference>
<proteinExistence type="predicted"/>
<organism evidence="1 2">
    <name type="scientific">Thermomonospora echinospora</name>
    <dbReference type="NCBI Taxonomy" id="1992"/>
    <lineage>
        <taxon>Bacteria</taxon>
        <taxon>Bacillati</taxon>
        <taxon>Actinomycetota</taxon>
        <taxon>Actinomycetes</taxon>
        <taxon>Streptosporangiales</taxon>
        <taxon>Thermomonosporaceae</taxon>
        <taxon>Thermomonospora</taxon>
    </lineage>
</organism>